<dbReference type="EMBL" id="JAMSHJ010000003">
    <property type="protein sequence ID" value="KAI5428137.1"/>
    <property type="molecule type" value="Genomic_DNA"/>
</dbReference>
<protein>
    <recommendedName>
        <fullName evidence="3">Reverse transcriptase domain-containing protein</fullName>
    </recommendedName>
</protein>
<keyword evidence="2" id="KW-1185">Reference proteome</keyword>
<evidence type="ECO:0008006" key="3">
    <source>
        <dbReference type="Google" id="ProtNLM"/>
    </source>
</evidence>
<reference evidence="1 2" key="1">
    <citation type="journal article" date="2022" name="Nat. Genet.">
        <title>Improved pea reference genome and pan-genome highlight genomic features and evolutionary characteristics.</title>
        <authorList>
            <person name="Yang T."/>
            <person name="Liu R."/>
            <person name="Luo Y."/>
            <person name="Hu S."/>
            <person name="Wang D."/>
            <person name="Wang C."/>
            <person name="Pandey M.K."/>
            <person name="Ge S."/>
            <person name="Xu Q."/>
            <person name="Li N."/>
            <person name="Li G."/>
            <person name="Huang Y."/>
            <person name="Saxena R.K."/>
            <person name="Ji Y."/>
            <person name="Li M."/>
            <person name="Yan X."/>
            <person name="He Y."/>
            <person name="Liu Y."/>
            <person name="Wang X."/>
            <person name="Xiang C."/>
            <person name="Varshney R.K."/>
            <person name="Ding H."/>
            <person name="Gao S."/>
            <person name="Zong X."/>
        </authorList>
    </citation>
    <scope>NUCLEOTIDE SEQUENCE [LARGE SCALE GENOMIC DNA]</scope>
    <source>
        <strain evidence="1 2">cv. Zhongwan 6</strain>
    </source>
</reference>
<dbReference type="AlphaFoldDB" id="A0A9D5AXQ8"/>
<organism evidence="1 2">
    <name type="scientific">Pisum sativum</name>
    <name type="common">Garden pea</name>
    <name type="synonym">Lathyrus oleraceus</name>
    <dbReference type="NCBI Taxonomy" id="3888"/>
    <lineage>
        <taxon>Eukaryota</taxon>
        <taxon>Viridiplantae</taxon>
        <taxon>Streptophyta</taxon>
        <taxon>Embryophyta</taxon>
        <taxon>Tracheophyta</taxon>
        <taxon>Spermatophyta</taxon>
        <taxon>Magnoliopsida</taxon>
        <taxon>eudicotyledons</taxon>
        <taxon>Gunneridae</taxon>
        <taxon>Pentapetalae</taxon>
        <taxon>rosids</taxon>
        <taxon>fabids</taxon>
        <taxon>Fabales</taxon>
        <taxon>Fabaceae</taxon>
        <taxon>Papilionoideae</taxon>
        <taxon>50 kb inversion clade</taxon>
        <taxon>NPAAA clade</taxon>
        <taxon>Hologalegina</taxon>
        <taxon>IRL clade</taxon>
        <taxon>Fabeae</taxon>
        <taxon>Lathyrus</taxon>
    </lineage>
</organism>
<comment type="caution">
    <text evidence="1">The sequence shown here is derived from an EMBL/GenBank/DDBJ whole genome shotgun (WGS) entry which is preliminary data.</text>
</comment>
<gene>
    <name evidence="1" type="ORF">KIW84_033225</name>
</gene>
<accession>A0A9D5AXQ8</accession>
<dbReference type="Gramene" id="Psat03G0322500-T1">
    <property type="protein sequence ID" value="KAI5428137.1"/>
    <property type="gene ID" value="KIW84_033225"/>
</dbReference>
<sequence>MILKVKDDNGFWWRNKEDIERVFVSYYYGMFGSIGSKGVEDICEVVKNMISSEIDEVCSQEFYYADVNEVLRLDLNIPNNGKIQETLNKTFIFLIPKGNNPSSPNDFGHISFCNVTMKIVTKFISKRLKLILQDIIYEEQCAFFMGRQIAEKGLIAMECFHWLKKNTKGKKGVML</sequence>
<evidence type="ECO:0000313" key="2">
    <source>
        <dbReference type="Proteomes" id="UP001058974"/>
    </source>
</evidence>
<name>A0A9D5AXQ8_PEA</name>
<dbReference type="Proteomes" id="UP001058974">
    <property type="component" value="Chromosome 3"/>
</dbReference>
<evidence type="ECO:0000313" key="1">
    <source>
        <dbReference type="EMBL" id="KAI5428137.1"/>
    </source>
</evidence>
<proteinExistence type="predicted"/>